<evidence type="ECO:0000256" key="1">
    <source>
        <dbReference type="ARBA" id="ARBA00004141"/>
    </source>
</evidence>
<dbReference type="InterPro" id="IPR037185">
    <property type="entry name" value="EmrE-like"/>
</dbReference>
<organism evidence="8 9">
    <name type="scientific">Mameliella alba</name>
    <dbReference type="NCBI Taxonomy" id="561184"/>
    <lineage>
        <taxon>Bacteria</taxon>
        <taxon>Pseudomonadati</taxon>
        <taxon>Pseudomonadota</taxon>
        <taxon>Alphaproteobacteria</taxon>
        <taxon>Rhodobacterales</taxon>
        <taxon>Roseobacteraceae</taxon>
        <taxon>Mameliella</taxon>
    </lineage>
</organism>
<comment type="caution">
    <text evidence="8">The sequence shown here is derived from an EMBL/GenBank/DDBJ whole genome shotgun (WGS) entry which is preliminary data.</text>
</comment>
<feature type="transmembrane region" description="Helical" evidence="6">
    <location>
        <begin position="245"/>
        <end position="264"/>
    </location>
</feature>
<keyword evidence="5 6" id="KW-0472">Membrane</keyword>
<feature type="transmembrane region" description="Helical" evidence="6">
    <location>
        <begin position="129"/>
        <end position="147"/>
    </location>
</feature>
<feature type="transmembrane region" description="Helical" evidence="6">
    <location>
        <begin position="153"/>
        <end position="173"/>
    </location>
</feature>
<feature type="domain" description="EamA" evidence="7">
    <location>
        <begin position="157"/>
        <end position="288"/>
    </location>
</feature>
<evidence type="ECO:0000256" key="2">
    <source>
        <dbReference type="ARBA" id="ARBA00009853"/>
    </source>
</evidence>
<dbReference type="RefSeq" id="WP_043142168.1">
    <property type="nucleotide sequence ID" value="NZ_JSUQ01000010.1"/>
</dbReference>
<evidence type="ECO:0000313" key="9">
    <source>
        <dbReference type="Proteomes" id="UP000030960"/>
    </source>
</evidence>
<evidence type="ECO:0000259" key="7">
    <source>
        <dbReference type="Pfam" id="PF00892"/>
    </source>
</evidence>
<evidence type="ECO:0000256" key="3">
    <source>
        <dbReference type="ARBA" id="ARBA00022692"/>
    </source>
</evidence>
<keyword evidence="4 6" id="KW-1133">Transmembrane helix</keyword>
<protein>
    <recommendedName>
        <fullName evidence="7">EamA domain-containing protein</fullName>
    </recommendedName>
</protein>
<reference evidence="8 9" key="1">
    <citation type="submission" date="2014-10" db="EMBL/GenBank/DDBJ databases">
        <title>Genome sequence of Ponticoccus sp. strain UMTAT08 isolated from clonal culture of toxic dinoflagellate Alexandrium tamiyavanichii.</title>
        <authorList>
            <person name="Gan H.Y."/>
            <person name="Muhd D.-D."/>
            <person name="Mohd Noor M.E."/>
            <person name="Yeong Y.S."/>
            <person name="Usup G."/>
        </authorList>
    </citation>
    <scope>NUCLEOTIDE SEQUENCE [LARGE SCALE GENOMIC DNA]</scope>
    <source>
        <strain evidence="8 9">UMTAT08</strain>
    </source>
</reference>
<feature type="transmembrane region" description="Helical" evidence="6">
    <location>
        <begin position="217"/>
        <end position="238"/>
    </location>
</feature>
<feature type="transmembrane region" description="Helical" evidence="6">
    <location>
        <begin position="7"/>
        <end position="29"/>
    </location>
</feature>
<dbReference type="Proteomes" id="UP000030960">
    <property type="component" value="Unassembled WGS sequence"/>
</dbReference>
<dbReference type="AlphaFoldDB" id="A0A0B3S7G9"/>
<dbReference type="EMBL" id="JSUQ01000010">
    <property type="protein sequence ID" value="KHQ52626.1"/>
    <property type="molecule type" value="Genomic_DNA"/>
</dbReference>
<keyword evidence="3 6" id="KW-0812">Transmembrane</keyword>
<accession>A0A0B3S7G9</accession>
<evidence type="ECO:0000256" key="4">
    <source>
        <dbReference type="ARBA" id="ARBA00022989"/>
    </source>
</evidence>
<proteinExistence type="inferred from homology"/>
<gene>
    <name evidence="8" type="ORF">OA50_02660</name>
</gene>
<dbReference type="OrthoDB" id="9812899at2"/>
<name>A0A0B3S7G9_9RHOB</name>
<dbReference type="Pfam" id="PF00892">
    <property type="entry name" value="EamA"/>
    <property type="match status" value="2"/>
</dbReference>
<evidence type="ECO:0000313" key="8">
    <source>
        <dbReference type="EMBL" id="KHQ52626.1"/>
    </source>
</evidence>
<feature type="domain" description="EamA" evidence="7">
    <location>
        <begin position="11"/>
        <end position="146"/>
    </location>
</feature>
<feature type="transmembrane region" description="Helical" evidence="6">
    <location>
        <begin position="185"/>
        <end position="205"/>
    </location>
</feature>
<dbReference type="SUPFAM" id="SSF103481">
    <property type="entry name" value="Multidrug resistance efflux transporter EmrE"/>
    <property type="match status" value="2"/>
</dbReference>
<dbReference type="PANTHER" id="PTHR22911:SF6">
    <property type="entry name" value="SOLUTE CARRIER FAMILY 35 MEMBER G1"/>
    <property type="match status" value="1"/>
</dbReference>
<comment type="similarity">
    <text evidence="2">Belongs to the drug/metabolite transporter (DMT) superfamily. 10 TMS drug/metabolite exporter (DME) (TC 2.A.7.3) family.</text>
</comment>
<comment type="subcellular location">
    <subcellularLocation>
        <location evidence="1">Membrane</location>
        <topology evidence="1">Multi-pass membrane protein</topology>
    </subcellularLocation>
</comment>
<evidence type="ECO:0000256" key="5">
    <source>
        <dbReference type="ARBA" id="ARBA00023136"/>
    </source>
</evidence>
<dbReference type="GO" id="GO:0016020">
    <property type="term" value="C:membrane"/>
    <property type="evidence" value="ECO:0007669"/>
    <property type="project" value="UniProtKB-SubCell"/>
</dbReference>
<evidence type="ECO:0000256" key="6">
    <source>
        <dbReference type="SAM" id="Phobius"/>
    </source>
</evidence>
<sequence>MSARPDKVVLAVIVSIVAIVLFDLMGLLIKRLSPHYGAAELSAYRNIFGLLPSAIVLWMNSTWRNEGRRLGIRQWQLAMARGVAVTFAQYLFYLSLGLMAFATTTTISYSTALFTTALSVPLLGERVGLIRWSAVALGFVGVMMIMQPGTAGFSWHMLLPFGAAALYGFSGVSARLIDPEVPPPLFNLHSSAVAVLGSLTLALSVGGFTPVANLQDLGLIVLMGLFGGTAVLCLVVAYRMTEPSNLAPFSYLGIPIAFGLGWLFFDEAPIDDLLPGALLIVFAGLMILYRERRLRRTGQKPG</sequence>
<dbReference type="PANTHER" id="PTHR22911">
    <property type="entry name" value="ACYL-MALONYL CONDENSING ENZYME-RELATED"/>
    <property type="match status" value="1"/>
</dbReference>
<keyword evidence="9" id="KW-1185">Reference proteome</keyword>
<dbReference type="InterPro" id="IPR000620">
    <property type="entry name" value="EamA_dom"/>
</dbReference>
<feature type="transmembrane region" description="Helical" evidence="6">
    <location>
        <begin position="270"/>
        <end position="289"/>
    </location>
</feature>